<gene>
    <name evidence="2" type="ORF">LARSCL_LOCUS4657</name>
</gene>
<organism evidence="2 3">
    <name type="scientific">Larinioides sclopetarius</name>
    <dbReference type="NCBI Taxonomy" id="280406"/>
    <lineage>
        <taxon>Eukaryota</taxon>
        <taxon>Metazoa</taxon>
        <taxon>Ecdysozoa</taxon>
        <taxon>Arthropoda</taxon>
        <taxon>Chelicerata</taxon>
        <taxon>Arachnida</taxon>
        <taxon>Araneae</taxon>
        <taxon>Araneomorphae</taxon>
        <taxon>Entelegynae</taxon>
        <taxon>Araneoidea</taxon>
        <taxon>Araneidae</taxon>
        <taxon>Larinioides</taxon>
    </lineage>
</organism>
<sequence>MVLPVHILLSLLYILRDIADVKCQEWLDHPDVDRHIQLGRELLTQGLYDDALSHYHAAVGRI</sequence>
<name>A0AAV1ZFL4_9ARAC</name>
<comment type="caution">
    <text evidence="2">The sequence shown here is derived from an EMBL/GenBank/DDBJ whole genome shotgun (WGS) entry which is preliminary data.</text>
</comment>
<dbReference type="AlphaFoldDB" id="A0AAV1ZFL4"/>
<feature type="signal peptide" evidence="1">
    <location>
        <begin position="1"/>
        <end position="23"/>
    </location>
</feature>
<evidence type="ECO:0000313" key="2">
    <source>
        <dbReference type="EMBL" id="CAL1269288.1"/>
    </source>
</evidence>
<dbReference type="Proteomes" id="UP001497382">
    <property type="component" value="Unassembled WGS sequence"/>
</dbReference>
<protein>
    <submittedName>
        <fullName evidence="2">Uncharacterized protein</fullName>
    </submittedName>
</protein>
<dbReference type="EMBL" id="CAXIEN010000039">
    <property type="protein sequence ID" value="CAL1269288.1"/>
    <property type="molecule type" value="Genomic_DNA"/>
</dbReference>
<accession>A0AAV1ZFL4</accession>
<keyword evidence="3" id="KW-1185">Reference proteome</keyword>
<proteinExistence type="predicted"/>
<evidence type="ECO:0000256" key="1">
    <source>
        <dbReference type="SAM" id="SignalP"/>
    </source>
</evidence>
<keyword evidence="1" id="KW-0732">Signal</keyword>
<feature type="chain" id="PRO_5043483320" evidence="1">
    <location>
        <begin position="24"/>
        <end position="62"/>
    </location>
</feature>
<evidence type="ECO:0000313" key="3">
    <source>
        <dbReference type="Proteomes" id="UP001497382"/>
    </source>
</evidence>
<reference evidence="2 3" key="1">
    <citation type="submission" date="2024-04" db="EMBL/GenBank/DDBJ databases">
        <authorList>
            <person name="Rising A."/>
            <person name="Reimegard J."/>
            <person name="Sonavane S."/>
            <person name="Akerstrom W."/>
            <person name="Nylinder S."/>
            <person name="Hedman E."/>
            <person name="Kallberg Y."/>
        </authorList>
    </citation>
    <scope>NUCLEOTIDE SEQUENCE [LARGE SCALE GENOMIC DNA]</scope>
</reference>